<reference evidence="2" key="2">
    <citation type="submission" date="2020-09" db="EMBL/GenBank/DDBJ databases">
        <authorList>
            <person name="Sun Q."/>
            <person name="Zhou Y."/>
        </authorList>
    </citation>
    <scope>NUCLEOTIDE SEQUENCE</scope>
    <source>
        <strain evidence="2">CGMCC 1.12160</strain>
    </source>
</reference>
<protein>
    <submittedName>
        <fullName evidence="2">Uncharacterized protein</fullName>
    </submittedName>
</protein>
<reference evidence="2" key="1">
    <citation type="journal article" date="2014" name="Int. J. Syst. Evol. Microbiol.">
        <title>Complete genome sequence of Corynebacterium casei LMG S-19264T (=DSM 44701T), isolated from a smear-ripened cheese.</title>
        <authorList>
            <consortium name="US DOE Joint Genome Institute (JGI-PGF)"/>
            <person name="Walter F."/>
            <person name="Albersmeier A."/>
            <person name="Kalinowski J."/>
            <person name="Ruckert C."/>
        </authorList>
    </citation>
    <scope>NUCLEOTIDE SEQUENCE</scope>
    <source>
        <strain evidence="2">CGMCC 1.12160</strain>
    </source>
</reference>
<keyword evidence="1" id="KW-0472">Membrane</keyword>
<proteinExistence type="predicted"/>
<keyword evidence="1" id="KW-0812">Transmembrane</keyword>
<feature type="transmembrane region" description="Helical" evidence="1">
    <location>
        <begin position="193"/>
        <end position="211"/>
    </location>
</feature>
<dbReference type="Proteomes" id="UP000605670">
    <property type="component" value="Unassembled WGS sequence"/>
</dbReference>
<feature type="transmembrane region" description="Helical" evidence="1">
    <location>
        <begin position="218"/>
        <end position="235"/>
    </location>
</feature>
<keyword evidence="3" id="KW-1185">Reference proteome</keyword>
<feature type="transmembrane region" description="Helical" evidence="1">
    <location>
        <begin position="87"/>
        <end position="109"/>
    </location>
</feature>
<dbReference type="EMBL" id="BMEM01000007">
    <property type="protein sequence ID" value="GGF60336.1"/>
    <property type="molecule type" value="Genomic_DNA"/>
</dbReference>
<feature type="transmembrane region" description="Helical" evidence="1">
    <location>
        <begin position="121"/>
        <end position="141"/>
    </location>
</feature>
<evidence type="ECO:0000313" key="2">
    <source>
        <dbReference type="EMBL" id="GGF60336.1"/>
    </source>
</evidence>
<keyword evidence="1" id="KW-1133">Transmembrane helix</keyword>
<accession>A0A917F9R1</accession>
<sequence>MIAKARRHPAALLLLLAATAALTGGALSRPGSISQDAVSVLDQAASLLYLVLPVLAVVTTWTLLHVQRPAVLEHLGPAEPVRWRARWVAVLLLVPPLAPILMCLAIVLWTRDWAADLTSLAAYTAVQVAWLWLTAGMSVAVARTEVGPRIAPVLAGLLLLLLIILAPSALYALGASLVLAGTTPVEATWTSSLATVVLASLVLAGTTVLGLQARPGRWSLLGVLLALVVVAQVLPGRTLQQASLPTECVATDPVVCSFPQYPQWRDVTAGAAARIKALATEERIPVAVSRIEQNAADVESADDGVLRVRLATRTAAASGVPPLELADAMLGPYTCYEQDLADSPDMDERRAVAHWLAAEANDDETLRRTLGQAWPQYASMDRQEWQSLGQRVATKITSCLG</sequence>
<dbReference type="AlphaFoldDB" id="A0A917F9R1"/>
<comment type="caution">
    <text evidence="2">The sequence shown here is derived from an EMBL/GenBank/DDBJ whole genome shotgun (WGS) entry which is preliminary data.</text>
</comment>
<organism evidence="2 3">
    <name type="scientific">Ornithinimicrobium tianjinense</name>
    <dbReference type="NCBI Taxonomy" id="1195761"/>
    <lineage>
        <taxon>Bacteria</taxon>
        <taxon>Bacillati</taxon>
        <taxon>Actinomycetota</taxon>
        <taxon>Actinomycetes</taxon>
        <taxon>Micrococcales</taxon>
        <taxon>Ornithinimicrobiaceae</taxon>
        <taxon>Ornithinimicrobium</taxon>
    </lineage>
</organism>
<gene>
    <name evidence="2" type="ORF">GCM10011366_30200</name>
</gene>
<name>A0A917F9R1_9MICO</name>
<feature type="transmembrane region" description="Helical" evidence="1">
    <location>
        <begin position="44"/>
        <end position="66"/>
    </location>
</feature>
<evidence type="ECO:0000256" key="1">
    <source>
        <dbReference type="SAM" id="Phobius"/>
    </source>
</evidence>
<evidence type="ECO:0000313" key="3">
    <source>
        <dbReference type="Proteomes" id="UP000605670"/>
    </source>
</evidence>
<feature type="transmembrane region" description="Helical" evidence="1">
    <location>
        <begin position="153"/>
        <end position="173"/>
    </location>
</feature>